<sequence>MRDNSQLQINNQNHLIEDNCSEPRQHHTQ</sequence>
<feature type="compositionally biased region" description="Basic and acidic residues" evidence="1">
    <location>
        <begin position="15"/>
        <end position="29"/>
    </location>
</feature>
<protein>
    <submittedName>
        <fullName evidence="2">Uncharacterized protein</fullName>
    </submittedName>
</protein>
<feature type="non-terminal residue" evidence="2">
    <location>
        <position position="1"/>
    </location>
</feature>
<accession>A0A8X6FS66</accession>
<name>A0A8X6FS66_TRICU</name>
<evidence type="ECO:0000313" key="3">
    <source>
        <dbReference type="Proteomes" id="UP000887116"/>
    </source>
</evidence>
<proteinExistence type="predicted"/>
<keyword evidence="3" id="KW-1185">Reference proteome</keyword>
<dbReference type="Proteomes" id="UP000887116">
    <property type="component" value="Unassembled WGS sequence"/>
</dbReference>
<gene>
    <name evidence="2" type="ORF">TNCT_128471</name>
</gene>
<feature type="region of interest" description="Disordered" evidence="1">
    <location>
        <begin position="1"/>
        <end position="29"/>
    </location>
</feature>
<feature type="compositionally biased region" description="Polar residues" evidence="1">
    <location>
        <begin position="1"/>
        <end position="14"/>
    </location>
</feature>
<dbReference type="EMBL" id="BMAO01003354">
    <property type="protein sequence ID" value="GFQ87237.1"/>
    <property type="molecule type" value="Genomic_DNA"/>
</dbReference>
<evidence type="ECO:0000256" key="1">
    <source>
        <dbReference type="SAM" id="MobiDB-lite"/>
    </source>
</evidence>
<dbReference type="AlphaFoldDB" id="A0A8X6FS66"/>
<reference evidence="2" key="1">
    <citation type="submission" date="2020-07" db="EMBL/GenBank/DDBJ databases">
        <title>Multicomponent nature underlies the extraordinary mechanical properties of spider dragline silk.</title>
        <authorList>
            <person name="Kono N."/>
            <person name="Nakamura H."/>
            <person name="Mori M."/>
            <person name="Yoshida Y."/>
            <person name="Ohtoshi R."/>
            <person name="Malay A.D."/>
            <person name="Moran D.A.P."/>
            <person name="Tomita M."/>
            <person name="Numata K."/>
            <person name="Arakawa K."/>
        </authorList>
    </citation>
    <scope>NUCLEOTIDE SEQUENCE</scope>
</reference>
<comment type="caution">
    <text evidence="2">The sequence shown here is derived from an EMBL/GenBank/DDBJ whole genome shotgun (WGS) entry which is preliminary data.</text>
</comment>
<evidence type="ECO:0000313" key="2">
    <source>
        <dbReference type="EMBL" id="GFQ87237.1"/>
    </source>
</evidence>
<organism evidence="2 3">
    <name type="scientific">Trichonephila clavata</name>
    <name type="common">Joro spider</name>
    <name type="synonym">Nephila clavata</name>
    <dbReference type="NCBI Taxonomy" id="2740835"/>
    <lineage>
        <taxon>Eukaryota</taxon>
        <taxon>Metazoa</taxon>
        <taxon>Ecdysozoa</taxon>
        <taxon>Arthropoda</taxon>
        <taxon>Chelicerata</taxon>
        <taxon>Arachnida</taxon>
        <taxon>Araneae</taxon>
        <taxon>Araneomorphae</taxon>
        <taxon>Entelegynae</taxon>
        <taxon>Araneoidea</taxon>
        <taxon>Nephilidae</taxon>
        <taxon>Trichonephila</taxon>
    </lineage>
</organism>